<dbReference type="Proteomes" id="UP001200034">
    <property type="component" value="Unassembled WGS sequence"/>
</dbReference>
<protein>
    <submittedName>
        <fullName evidence="1">Uncharacterized protein</fullName>
    </submittedName>
</protein>
<accession>A0AAD4PGQ5</accession>
<dbReference type="EMBL" id="JAJJHW010003409">
    <property type="protein sequence ID" value="KAH8358914.1"/>
    <property type="molecule type" value="Genomic_DNA"/>
</dbReference>
<proteinExistence type="predicted"/>
<evidence type="ECO:0000313" key="2">
    <source>
        <dbReference type="Proteomes" id="UP001200034"/>
    </source>
</evidence>
<gene>
    <name evidence="1" type="ORF">KR093_003244</name>
</gene>
<comment type="caution">
    <text evidence="1">The sequence shown here is derived from an EMBL/GenBank/DDBJ whole genome shotgun (WGS) entry which is preliminary data.</text>
</comment>
<organism evidence="1 2">
    <name type="scientific">Drosophila rubida</name>
    <dbReference type="NCBI Taxonomy" id="30044"/>
    <lineage>
        <taxon>Eukaryota</taxon>
        <taxon>Metazoa</taxon>
        <taxon>Ecdysozoa</taxon>
        <taxon>Arthropoda</taxon>
        <taxon>Hexapoda</taxon>
        <taxon>Insecta</taxon>
        <taxon>Pterygota</taxon>
        <taxon>Neoptera</taxon>
        <taxon>Endopterygota</taxon>
        <taxon>Diptera</taxon>
        <taxon>Brachycera</taxon>
        <taxon>Muscomorpha</taxon>
        <taxon>Ephydroidea</taxon>
        <taxon>Drosophilidae</taxon>
        <taxon>Drosophila</taxon>
    </lineage>
</organism>
<evidence type="ECO:0000313" key="1">
    <source>
        <dbReference type="EMBL" id="KAH8358914.1"/>
    </source>
</evidence>
<sequence length="112" mass="13037">MSSWAVSTVELCEGPAIGSRAEATQRGRLLRLAWQTFASKIQRLGDFLRRETNKPLPKELRRSLRMNKSAKRKGYRYYETDADKKRIEDYLNQPINIAIRVGPAFDYRPSNF</sequence>
<reference evidence="1" key="1">
    <citation type="journal article" date="2021" name="Mol. Ecol. Resour.">
        <title>Phylogenomic analyses of the genus Drosophila reveals genomic signals of climate adaptation.</title>
        <authorList>
            <person name="Li F."/>
            <person name="Rane R.V."/>
            <person name="Luria V."/>
            <person name="Xiong Z."/>
            <person name="Chen J."/>
            <person name="Li Z."/>
            <person name="Catullo R.A."/>
            <person name="Griffin P.C."/>
            <person name="Schiffer M."/>
            <person name="Pearce S."/>
            <person name="Lee S.F."/>
            <person name="McElroy K."/>
            <person name="Stocker A."/>
            <person name="Shirriffs J."/>
            <person name="Cockerell F."/>
            <person name="Coppin C."/>
            <person name="Sgro C.M."/>
            <person name="Karger A."/>
            <person name="Cain J.W."/>
            <person name="Weber J.A."/>
            <person name="Santpere G."/>
            <person name="Kirschner M.W."/>
            <person name="Hoffmann A.A."/>
            <person name="Oakeshott J.G."/>
            <person name="Zhang G."/>
        </authorList>
    </citation>
    <scope>NUCLEOTIDE SEQUENCE</scope>
    <source>
        <strain evidence="1">BGI-SZ-2011g</strain>
    </source>
</reference>
<keyword evidence="2" id="KW-1185">Reference proteome</keyword>
<name>A0AAD4PGQ5_9MUSC</name>
<dbReference type="AlphaFoldDB" id="A0AAD4PGQ5"/>